<dbReference type="PATRIC" id="fig|552518.3.peg.4374"/>
<dbReference type="AlphaFoldDB" id="A0A0F3IVA9"/>
<sequence length="428" mass="48045">MTPDAILSAIRASLAGPLQNAHLDQFRPEARLNEDLYIDSILLLNLLLELELSYGLTVPDDLVSTRAVETVADVVALFDPAPTPPPASTDPTGSVHGEEYWDLKIHCFVSCVCDALKRQKIDHRPFYFGVWDADFTISESWALQYHAPGLRHDFFRTWFERLYGAAVREWYDHRADKAANRAVLLDLVATQAGDHSIMVMVDLFHLPERENKFNQNPFPHYLMLAPAADPAVFSVSDPDFRWEGEIARDKILTAFSQPSVAGGFIFDRRALHAAAARDVKAFFEACFLKSRNPLTEAIRRIVTAHLAGDPAFPPTALAAALREIPVLSIRKYAYEHGFAFFWRALVWPDPSFLQRCDEIEALFQGFKALHFAILRLSQTGETGLTSDIFSRLDALDRMEFALKRELDTAFQAWCALVAPALAPVEGVV</sequence>
<comment type="caution">
    <text evidence="1">The sequence shown here is derived from an EMBL/GenBank/DDBJ whole genome shotgun (WGS) entry which is preliminary data.</text>
</comment>
<dbReference type="RefSeq" id="WP_045774759.1">
    <property type="nucleotide sequence ID" value="NZ_LAJY01000079.1"/>
</dbReference>
<dbReference type="Proteomes" id="UP000033774">
    <property type="component" value="Unassembled WGS sequence"/>
</dbReference>
<keyword evidence="2" id="KW-1185">Reference proteome</keyword>
<protein>
    <submittedName>
        <fullName evidence="1">Phosphopantetheine-binding protein</fullName>
    </submittedName>
</protein>
<gene>
    <name evidence="1" type="ORF">VZ95_04165</name>
</gene>
<dbReference type="Gene3D" id="1.10.1200.10">
    <property type="entry name" value="ACP-like"/>
    <property type="match status" value="1"/>
</dbReference>
<dbReference type="InterPro" id="IPR036736">
    <property type="entry name" value="ACP-like_sf"/>
</dbReference>
<proteinExistence type="predicted"/>
<evidence type="ECO:0000313" key="1">
    <source>
        <dbReference type="EMBL" id="KJV10552.1"/>
    </source>
</evidence>
<dbReference type="OrthoDB" id="177586at2"/>
<dbReference type="SUPFAM" id="SSF47336">
    <property type="entry name" value="ACP-like"/>
    <property type="match status" value="1"/>
</dbReference>
<name>A0A0F3IVA9_9PROT</name>
<organism evidence="1 2">
    <name type="scientific">Elstera litoralis</name>
    <dbReference type="NCBI Taxonomy" id="552518"/>
    <lineage>
        <taxon>Bacteria</taxon>
        <taxon>Pseudomonadati</taxon>
        <taxon>Pseudomonadota</taxon>
        <taxon>Alphaproteobacteria</taxon>
        <taxon>Rhodospirillales</taxon>
        <taxon>Rhodospirillaceae</taxon>
        <taxon>Elstera</taxon>
    </lineage>
</organism>
<dbReference type="EMBL" id="LAJY01000079">
    <property type="protein sequence ID" value="KJV10552.1"/>
    <property type="molecule type" value="Genomic_DNA"/>
</dbReference>
<accession>A0A0F3IVA9</accession>
<dbReference type="InterPro" id="IPR046047">
    <property type="entry name" value="DUF6005"/>
</dbReference>
<dbReference type="Pfam" id="PF19468">
    <property type="entry name" value="DUF6005"/>
    <property type="match status" value="1"/>
</dbReference>
<evidence type="ECO:0000313" key="2">
    <source>
        <dbReference type="Proteomes" id="UP000033774"/>
    </source>
</evidence>
<reference evidence="1 2" key="1">
    <citation type="submission" date="2015-03" db="EMBL/GenBank/DDBJ databases">
        <title>Draft genome sequence of Elstera litoralis.</title>
        <authorList>
            <person name="Rahalkar M.C."/>
            <person name="Dhakephalkar P.K."/>
            <person name="Pore S.D."/>
            <person name="Arora P."/>
            <person name="Kapse N.G."/>
            <person name="Pandit P.S."/>
        </authorList>
    </citation>
    <scope>NUCLEOTIDE SEQUENCE [LARGE SCALE GENOMIC DNA]</scope>
    <source>
        <strain evidence="1 2">Dia-1</strain>
    </source>
</reference>